<name>A0ABT0UB93_9BACT</name>
<evidence type="ECO:0000313" key="3">
    <source>
        <dbReference type="Proteomes" id="UP001202961"/>
    </source>
</evidence>
<feature type="transmembrane region" description="Helical" evidence="1">
    <location>
        <begin position="70"/>
        <end position="91"/>
    </location>
</feature>
<reference evidence="2 3" key="1">
    <citation type="journal article" date="2022" name="Syst. Appl. Microbiol.">
        <title>Rhodopirellula aestuarii sp. nov., a novel member of the genus Rhodopirellula isolated from brackish sediments collected in the Tagus River estuary, Portugal.</title>
        <authorList>
            <person name="Vitorino I.R."/>
            <person name="Klimek D."/>
            <person name="Calusinska M."/>
            <person name="Lobo-da-Cunha A."/>
            <person name="Vasconcelos V."/>
            <person name="Lage O.M."/>
        </authorList>
    </citation>
    <scope>NUCLEOTIDE SEQUENCE [LARGE SCALE GENOMIC DNA]</scope>
    <source>
        <strain evidence="2 3">ICT_H3.1</strain>
    </source>
</reference>
<evidence type="ECO:0000256" key="1">
    <source>
        <dbReference type="SAM" id="Phobius"/>
    </source>
</evidence>
<accession>A0ABT0UB93</accession>
<feature type="transmembrane region" description="Helical" evidence="1">
    <location>
        <begin position="153"/>
        <end position="171"/>
    </location>
</feature>
<keyword evidence="1" id="KW-0812">Transmembrane</keyword>
<gene>
    <name evidence="2" type="ORF">NB063_26020</name>
</gene>
<protein>
    <recommendedName>
        <fullName evidence="4">TFIIB-type zinc ribbon-containing protein</fullName>
    </recommendedName>
</protein>
<evidence type="ECO:0008006" key="4">
    <source>
        <dbReference type="Google" id="ProtNLM"/>
    </source>
</evidence>
<evidence type="ECO:0000313" key="2">
    <source>
        <dbReference type="EMBL" id="MCM2374087.1"/>
    </source>
</evidence>
<organism evidence="2 3">
    <name type="scientific">Aporhodopirellula aestuarii</name>
    <dbReference type="NCBI Taxonomy" id="2950107"/>
    <lineage>
        <taxon>Bacteria</taxon>
        <taxon>Pseudomonadati</taxon>
        <taxon>Planctomycetota</taxon>
        <taxon>Planctomycetia</taxon>
        <taxon>Pirellulales</taxon>
        <taxon>Pirellulaceae</taxon>
        <taxon>Aporhodopirellula</taxon>
    </lineage>
</organism>
<proteinExistence type="predicted"/>
<keyword evidence="3" id="KW-1185">Reference proteome</keyword>
<dbReference type="Proteomes" id="UP001202961">
    <property type="component" value="Unassembled WGS sequence"/>
</dbReference>
<comment type="caution">
    <text evidence="2">The sequence shown here is derived from an EMBL/GenBank/DDBJ whole genome shotgun (WGS) entry which is preliminary data.</text>
</comment>
<keyword evidence="1" id="KW-1133">Transmembrane helix</keyword>
<keyword evidence="1" id="KW-0472">Membrane</keyword>
<sequence>MYQLTCPHCETANQVSTAKAGGQIECSACQGTIQVPKLGELRSLPTAEPSPQERAASTAAGLSGGRSMAFAALGLVCLLSLLGAAFCGVNWSNIEVPLTTERHLEMLEESYAQANAAQMIREFEDITKYGVDIPNPLEYRTIEMRKQAWGQKTMAFAVAALVAFLLALFVGRKPRTAA</sequence>
<dbReference type="EMBL" id="JAMQBK010000078">
    <property type="protein sequence ID" value="MCM2374087.1"/>
    <property type="molecule type" value="Genomic_DNA"/>
</dbReference>
<dbReference type="RefSeq" id="WP_250931957.1">
    <property type="nucleotide sequence ID" value="NZ_JAMQBK010000078.1"/>
</dbReference>